<gene>
    <name evidence="2" type="primary">spoIIR</name>
    <name evidence="2" type="ORF">F9802_06935</name>
</gene>
<protein>
    <submittedName>
        <fullName evidence="2">Stage II sporulation protein R</fullName>
    </submittedName>
</protein>
<feature type="region of interest" description="Disordered" evidence="1">
    <location>
        <begin position="170"/>
        <end position="224"/>
    </location>
</feature>
<evidence type="ECO:0000313" key="3">
    <source>
        <dbReference type="Proteomes" id="UP000429595"/>
    </source>
</evidence>
<dbReference type="NCBIfam" id="TIGR02837">
    <property type="entry name" value="spore_II_R"/>
    <property type="match status" value="1"/>
</dbReference>
<organism evidence="2 3">
    <name type="scientific">Bacillus aerolatus</name>
    <dbReference type="NCBI Taxonomy" id="2653354"/>
    <lineage>
        <taxon>Bacteria</taxon>
        <taxon>Bacillati</taxon>
        <taxon>Bacillota</taxon>
        <taxon>Bacilli</taxon>
        <taxon>Bacillales</taxon>
        <taxon>Bacillaceae</taxon>
        <taxon>Bacillus</taxon>
    </lineage>
</organism>
<evidence type="ECO:0000313" key="2">
    <source>
        <dbReference type="EMBL" id="KAB7707478.1"/>
    </source>
</evidence>
<dbReference type="Proteomes" id="UP000429595">
    <property type="component" value="Unassembled WGS sequence"/>
</dbReference>
<evidence type="ECO:0000256" key="1">
    <source>
        <dbReference type="SAM" id="MobiDB-lite"/>
    </source>
</evidence>
<accession>A0A6I1FKX8</accession>
<sequence length="253" mass="28286">MNKLIAGIYLLILSIGTIASLYIPSQAAEPEETIVIPKEAIRLRILANSDHAADQALKRKIRDDVNAEITNWVSDLESLPEARRLLKSKLPEIQQIALERAAKEGATSDIRVKFDKAKFPTKLYGQFLYPAGEYEAIVITIGEGKGANWWCVLYPPLCFLDFSNGTAIGPGVEENSQPDETKESVYAEENSQPDEMKEPVYEEENSQPGETKEPVYAEENSQLDEIKEPVYAEGKPQVPEVKFAILELFKRGD</sequence>
<dbReference type="Pfam" id="PF09551">
    <property type="entry name" value="Spore_II_R"/>
    <property type="match status" value="1"/>
</dbReference>
<dbReference type="InterPro" id="IPR014202">
    <property type="entry name" value="Spore_II_R"/>
</dbReference>
<reference evidence="2 3" key="1">
    <citation type="submission" date="2019-10" db="EMBL/GenBank/DDBJ databases">
        <title>Bacillus aerolatum sp. nov., isolated from bioaerosol of sport playgrounds.</title>
        <authorList>
            <person name="Chen P."/>
            <person name="Zhang G."/>
        </authorList>
    </citation>
    <scope>NUCLEOTIDE SEQUENCE [LARGE SCALE GENOMIC DNA]</scope>
    <source>
        <strain evidence="2 3">CX253</strain>
    </source>
</reference>
<dbReference type="EMBL" id="WEIO01000003">
    <property type="protein sequence ID" value="KAB7707478.1"/>
    <property type="molecule type" value="Genomic_DNA"/>
</dbReference>
<dbReference type="AlphaFoldDB" id="A0A6I1FKX8"/>
<keyword evidence="3" id="KW-1185">Reference proteome</keyword>
<dbReference type="RefSeq" id="WP_152150441.1">
    <property type="nucleotide sequence ID" value="NZ_WEIO01000003.1"/>
</dbReference>
<comment type="caution">
    <text evidence="2">The sequence shown here is derived from an EMBL/GenBank/DDBJ whole genome shotgun (WGS) entry which is preliminary data.</text>
</comment>
<name>A0A6I1FKX8_9BACI</name>
<proteinExistence type="predicted"/>